<dbReference type="EMBL" id="JABFTP020000042">
    <property type="protein sequence ID" value="KAL3270741.1"/>
    <property type="molecule type" value="Genomic_DNA"/>
</dbReference>
<dbReference type="InterPro" id="IPR010562">
    <property type="entry name" value="Haemolymph_juvenile_hormone-bd"/>
</dbReference>
<name>A0ABD2MWD9_9CUCU</name>
<evidence type="ECO:0000313" key="2">
    <source>
        <dbReference type="EMBL" id="KAL3270741.1"/>
    </source>
</evidence>
<dbReference type="SMART" id="SM00700">
    <property type="entry name" value="JHBP"/>
    <property type="match status" value="1"/>
</dbReference>
<dbReference type="PANTHER" id="PTHR11008">
    <property type="entry name" value="PROTEIN TAKEOUT-LIKE PROTEIN"/>
    <property type="match status" value="1"/>
</dbReference>
<dbReference type="Pfam" id="PF06585">
    <property type="entry name" value="JHBP"/>
    <property type="match status" value="1"/>
</dbReference>
<accession>A0ABD2MWD9</accession>
<feature type="signal peptide" evidence="1">
    <location>
        <begin position="1"/>
        <end position="17"/>
    </location>
</feature>
<organism evidence="2 3">
    <name type="scientific">Cryptolaemus montrouzieri</name>
    <dbReference type="NCBI Taxonomy" id="559131"/>
    <lineage>
        <taxon>Eukaryota</taxon>
        <taxon>Metazoa</taxon>
        <taxon>Ecdysozoa</taxon>
        <taxon>Arthropoda</taxon>
        <taxon>Hexapoda</taxon>
        <taxon>Insecta</taxon>
        <taxon>Pterygota</taxon>
        <taxon>Neoptera</taxon>
        <taxon>Endopterygota</taxon>
        <taxon>Coleoptera</taxon>
        <taxon>Polyphaga</taxon>
        <taxon>Cucujiformia</taxon>
        <taxon>Coccinelloidea</taxon>
        <taxon>Coccinellidae</taxon>
        <taxon>Scymninae</taxon>
        <taxon>Scymnini</taxon>
        <taxon>Cryptolaemus</taxon>
    </lineage>
</organism>
<proteinExistence type="predicted"/>
<dbReference type="InterPro" id="IPR038606">
    <property type="entry name" value="To_sf"/>
</dbReference>
<evidence type="ECO:0000256" key="1">
    <source>
        <dbReference type="SAM" id="SignalP"/>
    </source>
</evidence>
<dbReference type="AlphaFoldDB" id="A0ABD2MWD9"/>
<dbReference type="Proteomes" id="UP001516400">
    <property type="component" value="Unassembled WGS sequence"/>
</dbReference>
<keyword evidence="3" id="KW-1185">Reference proteome</keyword>
<protein>
    <submittedName>
        <fullName evidence="2">Uncharacterized protein</fullName>
    </submittedName>
</protein>
<dbReference type="PROSITE" id="PS51257">
    <property type="entry name" value="PROKAR_LIPOPROTEIN"/>
    <property type="match status" value="1"/>
</dbReference>
<sequence length="238" mass="25473">MKLALIFLCCFSATIYSCPLDSCDFGNPCESADNGCVGDKFKILVPLLLKKLGLPLTIPLLEILPGPGVLQVYVKAENSILEGLETVQINDVKLDLSGGKLVLDLTVESLKITTDYTINGRCLVVPVWGCGKGVVTLTDLRIVLSLAISIDNGQIVPTGINLDLAAGDICLDLNSLFGETDNTILTVEYGKVFNDNIFLIANDILPSLKCSLESALLPLLLDVFVGIDLNLLLVLLPV</sequence>
<feature type="chain" id="PRO_5044749902" evidence="1">
    <location>
        <begin position="18"/>
        <end position="238"/>
    </location>
</feature>
<gene>
    <name evidence="2" type="ORF">HHI36_021266</name>
</gene>
<comment type="caution">
    <text evidence="2">The sequence shown here is derived from an EMBL/GenBank/DDBJ whole genome shotgun (WGS) entry which is preliminary data.</text>
</comment>
<keyword evidence="1" id="KW-0732">Signal</keyword>
<evidence type="ECO:0000313" key="3">
    <source>
        <dbReference type="Proteomes" id="UP001516400"/>
    </source>
</evidence>
<reference evidence="2 3" key="1">
    <citation type="journal article" date="2021" name="BMC Biol.">
        <title>Horizontally acquired antibacterial genes associated with adaptive radiation of ladybird beetles.</title>
        <authorList>
            <person name="Li H.S."/>
            <person name="Tang X.F."/>
            <person name="Huang Y.H."/>
            <person name="Xu Z.Y."/>
            <person name="Chen M.L."/>
            <person name="Du X.Y."/>
            <person name="Qiu B.Y."/>
            <person name="Chen P.T."/>
            <person name="Zhang W."/>
            <person name="Slipinski A."/>
            <person name="Escalona H.E."/>
            <person name="Waterhouse R.M."/>
            <person name="Zwick A."/>
            <person name="Pang H."/>
        </authorList>
    </citation>
    <scope>NUCLEOTIDE SEQUENCE [LARGE SCALE GENOMIC DNA]</scope>
    <source>
        <strain evidence="2">SYSU2018</strain>
    </source>
</reference>
<dbReference type="Gene3D" id="3.15.10.30">
    <property type="entry name" value="Haemolymph juvenile hormone binding protein"/>
    <property type="match status" value="1"/>
</dbReference>
<dbReference type="PANTHER" id="PTHR11008:SF29">
    <property type="entry name" value="IP17226P"/>
    <property type="match status" value="1"/>
</dbReference>